<dbReference type="InterPro" id="IPR017968">
    <property type="entry name" value="Acylphosphatase_CS"/>
</dbReference>
<sequence>MDNKSASSINPTGELCCVNVVVSGRVQGVWFRAFTQECAHHAGLTGYAHNLPDGRVDIVLCGELIAIEQVVEKLRVGPPLASVDSLAQTLLPFKSYDGFTKG</sequence>
<dbReference type="PROSITE" id="PS51160">
    <property type="entry name" value="ACYLPHOSPHATASE_3"/>
    <property type="match status" value="1"/>
</dbReference>
<evidence type="ECO:0000256" key="2">
    <source>
        <dbReference type="ARBA" id="ARBA00012150"/>
    </source>
</evidence>
<protein>
    <recommendedName>
        <fullName evidence="3 5">acylphosphatase</fullName>
        <ecNumber evidence="2 5">3.6.1.7</ecNumber>
    </recommendedName>
</protein>
<gene>
    <name evidence="8" type="ORF">GCM10007877_39650</name>
</gene>
<dbReference type="PANTHER" id="PTHR47268">
    <property type="entry name" value="ACYLPHOSPHATASE"/>
    <property type="match status" value="1"/>
</dbReference>
<dbReference type="InterPro" id="IPR036046">
    <property type="entry name" value="Acylphosphatase-like_dom_sf"/>
</dbReference>
<dbReference type="PROSITE" id="PS00150">
    <property type="entry name" value="ACYLPHOSPHATASE_1"/>
    <property type="match status" value="1"/>
</dbReference>
<dbReference type="InterPro" id="IPR020456">
    <property type="entry name" value="Acylphosphatase"/>
</dbReference>
<dbReference type="EC" id="3.6.1.7" evidence="2 5"/>
<keyword evidence="9" id="KW-1185">Reference proteome</keyword>
<dbReference type="PANTHER" id="PTHR47268:SF4">
    <property type="entry name" value="ACYLPHOSPHATASE"/>
    <property type="match status" value="1"/>
</dbReference>
<evidence type="ECO:0000256" key="4">
    <source>
        <dbReference type="ARBA" id="ARBA00047645"/>
    </source>
</evidence>
<feature type="active site" evidence="5">
    <location>
        <position position="32"/>
    </location>
</feature>
<dbReference type="RefSeq" id="WP_232594576.1">
    <property type="nucleotide sequence ID" value="NZ_BSPD01000103.1"/>
</dbReference>
<dbReference type="Gene3D" id="3.30.70.100">
    <property type="match status" value="1"/>
</dbReference>
<evidence type="ECO:0000256" key="1">
    <source>
        <dbReference type="ARBA" id="ARBA00005614"/>
    </source>
</evidence>
<dbReference type="InterPro" id="IPR001792">
    <property type="entry name" value="Acylphosphatase-like_dom"/>
</dbReference>
<accession>A0AA37T9I7</accession>
<evidence type="ECO:0000256" key="5">
    <source>
        <dbReference type="PROSITE-ProRule" id="PRU00520"/>
    </source>
</evidence>
<evidence type="ECO:0000313" key="9">
    <source>
        <dbReference type="Proteomes" id="UP001156870"/>
    </source>
</evidence>
<evidence type="ECO:0000256" key="6">
    <source>
        <dbReference type="RuleBase" id="RU004168"/>
    </source>
</evidence>
<feature type="active site" evidence="5">
    <location>
        <position position="50"/>
    </location>
</feature>
<organism evidence="8 9">
    <name type="scientific">Marinibactrum halimedae</name>
    <dbReference type="NCBI Taxonomy" id="1444977"/>
    <lineage>
        <taxon>Bacteria</taxon>
        <taxon>Pseudomonadati</taxon>
        <taxon>Pseudomonadota</taxon>
        <taxon>Gammaproteobacteria</taxon>
        <taxon>Cellvibrionales</taxon>
        <taxon>Cellvibrionaceae</taxon>
        <taxon>Marinibactrum</taxon>
    </lineage>
</organism>
<proteinExistence type="inferred from homology"/>
<reference evidence="8 9" key="1">
    <citation type="journal article" date="2014" name="Int. J. Syst. Evol. Microbiol.">
        <title>Complete genome sequence of Corynebacterium casei LMG S-19264T (=DSM 44701T), isolated from a smear-ripened cheese.</title>
        <authorList>
            <consortium name="US DOE Joint Genome Institute (JGI-PGF)"/>
            <person name="Walter F."/>
            <person name="Albersmeier A."/>
            <person name="Kalinowski J."/>
            <person name="Ruckert C."/>
        </authorList>
    </citation>
    <scope>NUCLEOTIDE SEQUENCE [LARGE SCALE GENOMIC DNA]</scope>
    <source>
        <strain evidence="8 9">NBRC 110095</strain>
    </source>
</reference>
<evidence type="ECO:0000313" key="8">
    <source>
        <dbReference type="EMBL" id="GLS28246.1"/>
    </source>
</evidence>
<evidence type="ECO:0000256" key="3">
    <source>
        <dbReference type="ARBA" id="ARBA00015991"/>
    </source>
</evidence>
<dbReference type="EMBL" id="BSPD01000103">
    <property type="protein sequence ID" value="GLS28246.1"/>
    <property type="molecule type" value="Genomic_DNA"/>
</dbReference>
<evidence type="ECO:0000259" key="7">
    <source>
        <dbReference type="PROSITE" id="PS51160"/>
    </source>
</evidence>
<dbReference type="GO" id="GO:0003998">
    <property type="term" value="F:acylphosphatase activity"/>
    <property type="evidence" value="ECO:0007669"/>
    <property type="project" value="UniProtKB-EC"/>
</dbReference>
<keyword evidence="5" id="KW-0378">Hydrolase</keyword>
<dbReference type="Proteomes" id="UP001156870">
    <property type="component" value="Unassembled WGS sequence"/>
</dbReference>
<comment type="catalytic activity">
    <reaction evidence="4 5">
        <text>an acyl phosphate + H2O = a carboxylate + phosphate + H(+)</text>
        <dbReference type="Rhea" id="RHEA:14965"/>
        <dbReference type="ChEBI" id="CHEBI:15377"/>
        <dbReference type="ChEBI" id="CHEBI:15378"/>
        <dbReference type="ChEBI" id="CHEBI:29067"/>
        <dbReference type="ChEBI" id="CHEBI:43474"/>
        <dbReference type="ChEBI" id="CHEBI:59918"/>
        <dbReference type="EC" id="3.6.1.7"/>
    </reaction>
</comment>
<feature type="domain" description="Acylphosphatase-like" evidence="7">
    <location>
        <begin position="17"/>
        <end position="102"/>
    </location>
</feature>
<comment type="similarity">
    <text evidence="1 6">Belongs to the acylphosphatase family.</text>
</comment>
<dbReference type="AlphaFoldDB" id="A0AA37T9I7"/>
<name>A0AA37T9I7_9GAMM</name>
<dbReference type="Pfam" id="PF00708">
    <property type="entry name" value="Acylphosphatase"/>
    <property type="match status" value="1"/>
</dbReference>
<comment type="caution">
    <text evidence="8">The sequence shown here is derived from an EMBL/GenBank/DDBJ whole genome shotgun (WGS) entry which is preliminary data.</text>
</comment>
<dbReference type="SUPFAM" id="SSF54975">
    <property type="entry name" value="Acylphosphatase/BLUF domain-like"/>
    <property type="match status" value="1"/>
</dbReference>